<comment type="caution">
    <text evidence="2">The sequence shown here is derived from an EMBL/GenBank/DDBJ whole genome shotgun (WGS) entry which is preliminary data.</text>
</comment>
<gene>
    <name evidence="2" type="ORF">AB1Y20_004617</name>
</gene>
<feature type="region of interest" description="Disordered" evidence="1">
    <location>
        <begin position="276"/>
        <end position="305"/>
    </location>
</feature>
<evidence type="ECO:0000313" key="2">
    <source>
        <dbReference type="EMBL" id="KAL1508517.1"/>
    </source>
</evidence>
<dbReference type="EMBL" id="JBGBPQ010000016">
    <property type="protein sequence ID" value="KAL1508517.1"/>
    <property type="molecule type" value="Genomic_DNA"/>
</dbReference>
<protein>
    <submittedName>
        <fullName evidence="2">Uncharacterized protein</fullName>
    </submittedName>
</protein>
<keyword evidence="3" id="KW-1185">Reference proteome</keyword>
<proteinExistence type="predicted"/>
<sequence>MYLAQCTAPMCAPSADGSGGPRPFAFPPFARLLDGSECCYEKLSMLFLPVTHKKDAMGLHAPSLDAHFYYFAAGCSDTYVRAGTTLVARNRYHALQKLKLQQTPRLSLSQAVAWMRLELAWFQGGCNMTAAALIAKLVSFNACREYHDPLVQCLISTRIGMTSINIRLLELMEQLNVDTVVLAYEAPAQLHSFPRGWKTEIIRRAPFMKETFYTGDMKPCRIRETSSCVYCEKAKLSKASCVGPKLLLSSTPQRNRSTAMQARNVTRVPALLRHIAASRTRAKPRGETSEHGRRRGRGGHTTTRK</sequence>
<accession>A0AB34IXK0</accession>
<evidence type="ECO:0000256" key="1">
    <source>
        <dbReference type="SAM" id="MobiDB-lite"/>
    </source>
</evidence>
<dbReference type="AlphaFoldDB" id="A0AB34IXK0"/>
<name>A0AB34IXK0_PRYPA</name>
<evidence type="ECO:0000313" key="3">
    <source>
        <dbReference type="Proteomes" id="UP001515480"/>
    </source>
</evidence>
<organism evidence="2 3">
    <name type="scientific">Prymnesium parvum</name>
    <name type="common">Toxic golden alga</name>
    <dbReference type="NCBI Taxonomy" id="97485"/>
    <lineage>
        <taxon>Eukaryota</taxon>
        <taxon>Haptista</taxon>
        <taxon>Haptophyta</taxon>
        <taxon>Prymnesiophyceae</taxon>
        <taxon>Prymnesiales</taxon>
        <taxon>Prymnesiaceae</taxon>
        <taxon>Prymnesium</taxon>
    </lineage>
</organism>
<dbReference type="Proteomes" id="UP001515480">
    <property type="component" value="Unassembled WGS sequence"/>
</dbReference>
<feature type="compositionally biased region" description="Basic residues" evidence="1">
    <location>
        <begin position="292"/>
        <end position="305"/>
    </location>
</feature>
<reference evidence="2 3" key="1">
    <citation type="journal article" date="2024" name="Science">
        <title>Giant polyketide synthase enzymes in the biosynthesis of giant marine polyether toxins.</title>
        <authorList>
            <person name="Fallon T.R."/>
            <person name="Shende V.V."/>
            <person name="Wierzbicki I.H."/>
            <person name="Pendleton A.L."/>
            <person name="Watervoot N.F."/>
            <person name="Auber R.P."/>
            <person name="Gonzalez D.J."/>
            <person name="Wisecaver J.H."/>
            <person name="Moore B.S."/>
        </authorList>
    </citation>
    <scope>NUCLEOTIDE SEQUENCE [LARGE SCALE GENOMIC DNA]</scope>
    <source>
        <strain evidence="2 3">12B1</strain>
    </source>
</reference>